<evidence type="ECO:0000259" key="5">
    <source>
        <dbReference type="PROSITE" id="PS50931"/>
    </source>
</evidence>
<protein>
    <recommendedName>
        <fullName evidence="5">HTH lysR-type domain-containing protein</fullName>
    </recommendedName>
</protein>
<evidence type="ECO:0000256" key="3">
    <source>
        <dbReference type="ARBA" id="ARBA00023125"/>
    </source>
</evidence>
<dbReference type="InterPro" id="IPR036390">
    <property type="entry name" value="WH_DNA-bd_sf"/>
</dbReference>
<evidence type="ECO:0000256" key="4">
    <source>
        <dbReference type="ARBA" id="ARBA00023163"/>
    </source>
</evidence>
<dbReference type="GO" id="GO:0005829">
    <property type="term" value="C:cytosol"/>
    <property type="evidence" value="ECO:0007669"/>
    <property type="project" value="TreeGrafter"/>
</dbReference>
<keyword evidence="2" id="KW-0805">Transcription regulation</keyword>
<comment type="similarity">
    <text evidence="1">Belongs to the LysR transcriptional regulatory family.</text>
</comment>
<dbReference type="Gene3D" id="1.10.10.10">
    <property type="entry name" value="Winged helix-like DNA-binding domain superfamily/Winged helix DNA-binding domain"/>
    <property type="match status" value="1"/>
</dbReference>
<dbReference type="PROSITE" id="PS50931">
    <property type="entry name" value="HTH_LYSR"/>
    <property type="match status" value="1"/>
</dbReference>
<evidence type="ECO:0000313" key="6">
    <source>
        <dbReference type="EMBL" id="OQX00465.1"/>
    </source>
</evidence>
<dbReference type="Pfam" id="PF00126">
    <property type="entry name" value="HTH_1"/>
    <property type="match status" value="1"/>
</dbReference>
<dbReference type="SUPFAM" id="SSF46785">
    <property type="entry name" value="Winged helix' DNA-binding domain"/>
    <property type="match status" value="1"/>
</dbReference>
<dbReference type="AlphaFoldDB" id="A0A1Y1Q9C2"/>
<organism evidence="6 7">
    <name type="scientific">Thiothrix lacustris</name>
    <dbReference type="NCBI Taxonomy" id="525917"/>
    <lineage>
        <taxon>Bacteria</taxon>
        <taxon>Pseudomonadati</taxon>
        <taxon>Pseudomonadota</taxon>
        <taxon>Gammaproteobacteria</taxon>
        <taxon>Thiotrichales</taxon>
        <taxon>Thiotrichaceae</taxon>
        <taxon>Thiothrix</taxon>
    </lineage>
</organism>
<accession>A0A1Y1Q9C2</accession>
<feature type="domain" description="HTH lysR-type" evidence="5">
    <location>
        <begin position="15"/>
        <end position="71"/>
    </location>
</feature>
<evidence type="ECO:0000256" key="2">
    <source>
        <dbReference type="ARBA" id="ARBA00023015"/>
    </source>
</evidence>
<keyword evidence="3" id="KW-0238">DNA-binding</keyword>
<dbReference type="FunFam" id="1.10.10.10:FF:000001">
    <property type="entry name" value="LysR family transcriptional regulator"/>
    <property type="match status" value="1"/>
</dbReference>
<name>A0A1Y1Q9C2_9GAMM</name>
<dbReference type="GO" id="GO:0003677">
    <property type="term" value="F:DNA binding"/>
    <property type="evidence" value="ECO:0007669"/>
    <property type="project" value="UniProtKB-KW"/>
</dbReference>
<keyword evidence="4" id="KW-0804">Transcription</keyword>
<dbReference type="PANTHER" id="PTHR30419:SF8">
    <property type="entry name" value="NITROGEN ASSIMILATION TRANSCRIPTIONAL ACTIVATOR-RELATED"/>
    <property type="match status" value="1"/>
</dbReference>
<gene>
    <name evidence="6" type="ORF">BWK73_48380</name>
</gene>
<reference evidence="6 7" key="1">
    <citation type="submission" date="2017-01" db="EMBL/GenBank/DDBJ databases">
        <title>Novel large sulfur bacteria in the metagenomes of groundwater-fed chemosynthetic microbial mats in the Lake Huron basin.</title>
        <authorList>
            <person name="Sharrar A.M."/>
            <person name="Flood B.E."/>
            <person name="Bailey J.V."/>
            <person name="Jones D.S."/>
            <person name="Biddanda B."/>
            <person name="Ruberg S.A."/>
            <person name="Marcus D.N."/>
            <person name="Dick G.J."/>
        </authorList>
    </citation>
    <scope>NUCLEOTIDE SEQUENCE [LARGE SCALE GENOMIC DNA]</scope>
    <source>
        <strain evidence="6">A8</strain>
    </source>
</reference>
<sequence length="104" mass="11486">MNTIHANTAGNIMNRRLEIFLTIADKNSHQDAADALHMSQPNISYHLCKLEEELGVKLMERERFNEGGKITEAGKIVAVHAARIINELNSMKACLRAMTLGVAA</sequence>
<comment type="caution">
    <text evidence="6">The sequence shown here is derived from an EMBL/GenBank/DDBJ whole genome shotgun (WGS) entry which is preliminary data.</text>
</comment>
<proteinExistence type="inferred from homology"/>
<dbReference type="PRINTS" id="PR00039">
    <property type="entry name" value="HTHLYSR"/>
</dbReference>
<dbReference type="Proteomes" id="UP000192491">
    <property type="component" value="Unassembled WGS sequence"/>
</dbReference>
<dbReference type="PANTHER" id="PTHR30419">
    <property type="entry name" value="HTH-TYPE TRANSCRIPTIONAL REGULATOR YBHD"/>
    <property type="match status" value="1"/>
</dbReference>
<dbReference type="InterPro" id="IPR000847">
    <property type="entry name" value="LysR_HTH_N"/>
</dbReference>
<dbReference type="InterPro" id="IPR036388">
    <property type="entry name" value="WH-like_DNA-bd_sf"/>
</dbReference>
<evidence type="ECO:0000256" key="1">
    <source>
        <dbReference type="ARBA" id="ARBA00009437"/>
    </source>
</evidence>
<dbReference type="EMBL" id="MTEJ01000642">
    <property type="protein sequence ID" value="OQX00465.1"/>
    <property type="molecule type" value="Genomic_DNA"/>
</dbReference>
<evidence type="ECO:0000313" key="7">
    <source>
        <dbReference type="Proteomes" id="UP000192491"/>
    </source>
</evidence>
<dbReference type="InterPro" id="IPR050950">
    <property type="entry name" value="HTH-type_LysR_regulators"/>
</dbReference>
<dbReference type="GO" id="GO:0003700">
    <property type="term" value="F:DNA-binding transcription factor activity"/>
    <property type="evidence" value="ECO:0007669"/>
    <property type="project" value="InterPro"/>
</dbReference>